<dbReference type="CDD" id="cd00038">
    <property type="entry name" value="CAP_ED"/>
    <property type="match status" value="1"/>
</dbReference>
<evidence type="ECO:0000259" key="1">
    <source>
        <dbReference type="Pfam" id="PF00027"/>
    </source>
</evidence>
<proteinExistence type="predicted"/>
<dbReference type="InterPro" id="IPR018490">
    <property type="entry name" value="cNMP-bd_dom_sf"/>
</dbReference>
<evidence type="ECO:0000313" key="2">
    <source>
        <dbReference type="EMBL" id="HFM97979.1"/>
    </source>
</evidence>
<name>A0A7C3PF29_9CYAN</name>
<dbReference type="EMBL" id="DSRU01000131">
    <property type="protein sequence ID" value="HFM97979.1"/>
    <property type="molecule type" value="Genomic_DNA"/>
</dbReference>
<organism evidence="2">
    <name type="scientific">Oscillatoriales cyanobacterium SpSt-418</name>
    <dbReference type="NCBI Taxonomy" id="2282169"/>
    <lineage>
        <taxon>Bacteria</taxon>
        <taxon>Bacillati</taxon>
        <taxon>Cyanobacteriota</taxon>
        <taxon>Cyanophyceae</taxon>
        <taxon>Oscillatoriophycideae</taxon>
        <taxon>Oscillatoriales</taxon>
    </lineage>
</organism>
<comment type="caution">
    <text evidence="2">The sequence shown here is derived from an EMBL/GenBank/DDBJ whole genome shotgun (WGS) entry which is preliminary data.</text>
</comment>
<gene>
    <name evidence="2" type="ORF">ENR64_09485</name>
</gene>
<sequence>MVSSNLVLARSEGLSLQSFKRREYVSSRCNQLWQIESGAVRTYTLTDDGTIIALGFWGEGDVIGPSLTRIQPYEMECLTDVQARVLYLNESDQLNQIFEVDPKNWTEG</sequence>
<dbReference type="InterPro" id="IPR000595">
    <property type="entry name" value="cNMP-bd_dom"/>
</dbReference>
<accession>A0A7C3PF29</accession>
<dbReference type="SUPFAM" id="SSF51206">
    <property type="entry name" value="cAMP-binding domain-like"/>
    <property type="match status" value="1"/>
</dbReference>
<reference evidence="2" key="1">
    <citation type="journal article" date="2020" name="mSystems">
        <title>Genome- and Community-Level Interaction Insights into Carbon Utilization and Element Cycling Functions of Hydrothermarchaeota in Hydrothermal Sediment.</title>
        <authorList>
            <person name="Zhou Z."/>
            <person name="Liu Y."/>
            <person name="Xu W."/>
            <person name="Pan J."/>
            <person name="Luo Z.H."/>
            <person name="Li M."/>
        </authorList>
    </citation>
    <scope>NUCLEOTIDE SEQUENCE [LARGE SCALE GENOMIC DNA]</scope>
    <source>
        <strain evidence="2">SpSt-418</strain>
    </source>
</reference>
<dbReference type="InterPro" id="IPR014710">
    <property type="entry name" value="RmlC-like_jellyroll"/>
</dbReference>
<protein>
    <submittedName>
        <fullName evidence="2">Crp/Fnr family transcriptional regulator</fullName>
    </submittedName>
</protein>
<dbReference type="Gene3D" id="2.60.120.10">
    <property type="entry name" value="Jelly Rolls"/>
    <property type="match status" value="1"/>
</dbReference>
<feature type="domain" description="Cyclic nucleotide-binding" evidence="1">
    <location>
        <begin position="28"/>
        <end position="96"/>
    </location>
</feature>
<dbReference type="AlphaFoldDB" id="A0A7C3PF29"/>
<dbReference type="Pfam" id="PF00027">
    <property type="entry name" value="cNMP_binding"/>
    <property type="match status" value="1"/>
</dbReference>